<dbReference type="PANTHER" id="PTHR46948:SF1">
    <property type="entry name" value="RIBONUCLEASE P PROTEIN SUBUNIT P38"/>
    <property type="match status" value="1"/>
</dbReference>
<evidence type="ECO:0000313" key="3">
    <source>
        <dbReference type="Proteomes" id="UP001208570"/>
    </source>
</evidence>
<gene>
    <name evidence="2" type="ORF">LSH36_256g06101</name>
</gene>
<reference evidence="2" key="1">
    <citation type="journal article" date="2023" name="Mol. Biol. Evol.">
        <title>Third-Generation Sequencing Reveals the Adaptive Role of the Epigenome in Three Deep-Sea Polychaetes.</title>
        <authorList>
            <person name="Perez M."/>
            <person name="Aroh O."/>
            <person name="Sun Y."/>
            <person name="Lan Y."/>
            <person name="Juniper S.K."/>
            <person name="Young C.R."/>
            <person name="Angers B."/>
            <person name="Qian P.Y."/>
        </authorList>
    </citation>
    <scope>NUCLEOTIDE SEQUENCE</scope>
    <source>
        <strain evidence="2">P08H-3</strain>
    </source>
</reference>
<feature type="region of interest" description="Disordered" evidence="1">
    <location>
        <begin position="323"/>
        <end position="366"/>
    </location>
</feature>
<organism evidence="2 3">
    <name type="scientific">Paralvinella palmiformis</name>
    <dbReference type="NCBI Taxonomy" id="53620"/>
    <lineage>
        <taxon>Eukaryota</taxon>
        <taxon>Metazoa</taxon>
        <taxon>Spiralia</taxon>
        <taxon>Lophotrochozoa</taxon>
        <taxon>Annelida</taxon>
        <taxon>Polychaeta</taxon>
        <taxon>Sedentaria</taxon>
        <taxon>Canalipalpata</taxon>
        <taxon>Terebellida</taxon>
        <taxon>Terebelliformia</taxon>
        <taxon>Alvinellidae</taxon>
        <taxon>Paralvinella</taxon>
    </lineage>
</organism>
<name>A0AAD9JKN6_9ANNE</name>
<dbReference type="Gene3D" id="3.30.1330.30">
    <property type="match status" value="1"/>
</dbReference>
<accession>A0AAD9JKN6</accession>
<protein>
    <submittedName>
        <fullName evidence="2">Uncharacterized protein</fullName>
    </submittedName>
</protein>
<dbReference type="GO" id="GO:0001682">
    <property type="term" value="P:tRNA 5'-leader removal"/>
    <property type="evidence" value="ECO:0007669"/>
    <property type="project" value="InterPro"/>
</dbReference>
<dbReference type="Proteomes" id="UP001208570">
    <property type="component" value="Unassembled WGS sequence"/>
</dbReference>
<comment type="caution">
    <text evidence="2">The sequence shown here is derived from an EMBL/GenBank/DDBJ whole genome shotgun (WGS) entry which is preliminary data.</text>
</comment>
<keyword evidence="3" id="KW-1185">Reference proteome</keyword>
<dbReference type="GO" id="GO:0000172">
    <property type="term" value="C:ribonuclease MRP complex"/>
    <property type="evidence" value="ECO:0007669"/>
    <property type="project" value="InterPro"/>
</dbReference>
<dbReference type="GO" id="GO:0001650">
    <property type="term" value="C:fibrillar center"/>
    <property type="evidence" value="ECO:0007669"/>
    <property type="project" value="TreeGrafter"/>
</dbReference>
<dbReference type="InterPro" id="IPR029064">
    <property type="entry name" value="Ribosomal_eL30-like_sf"/>
</dbReference>
<dbReference type="InterPro" id="IPR042848">
    <property type="entry name" value="Rpp38"/>
</dbReference>
<dbReference type="EMBL" id="JAODUP010000256">
    <property type="protein sequence ID" value="KAK2154846.1"/>
    <property type="molecule type" value="Genomic_DNA"/>
</dbReference>
<sequence length="366" mass="41731">MADAGDTPVLSSRQKQFTVRAAKKKPMKAALCSPYSVFWPHVSSHDSTNILHLLEREFGGVELRKTTAILRTEQRSEYKALKKLKPAEKKEKYSSLLKQRKAEEVNLMSQLVIGFKKVTICLEKDQLRLVLANRESWILIQHLALLVGIRRCPGAALSGLEVCLANRLGVPKLSTFGFKKKRHGDCSNFDKVVEEIASKCPPIHIPWLELESELLDIKSSNVNMESEITRTLDDTMLDVEDQSCEQKSSDQHRAVNPFVEEDNEKEGTTTRNFKDFYQYKSQTQKKQKIIFEDRCKGNIIPLKHEGLGSSDFIALEDTEPDCTKRKRKDKNNLLSKKKKFSKHSTWQSPDVGQMVANCGRKPVKKK</sequence>
<feature type="compositionally biased region" description="Basic residues" evidence="1">
    <location>
        <begin position="324"/>
        <end position="342"/>
    </location>
</feature>
<proteinExistence type="predicted"/>
<dbReference type="PANTHER" id="PTHR46948">
    <property type="entry name" value="RIBONUCLEASE P PROTEIN SUBUNIT P38"/>
    <property type="match status" value="1"/>
</dbReference>
<dbReference type="GO" id="GO:0005655">
    <property type="term" value="C:nucleolar ribonuclease P complex"/>
    <property type="evidence" value="ECO:0007669"/>
    <property type="project" value="InterPro"/>
</dbReference>
<evidence type="ECO:0000313" key="2">
    <source>
        <dbReference type="EMBL" id="KAK2154846.1"/>
    </source>
</evidence>
<dbReference type="GO" id="GO:0004526">
    <property type="term" value="F:ribonuclease P activity"/>
    <property type="evidence" value="ECO:0007669"/>
    <property type="project" value="TreeGrafter"/>
</dbReference>
<evidence type="ECO:0000256" key="1">
    <source>
        <dbReference type="SAM" id="MobiDB-lite"/>
    </source>
</evidence>
<dbReference type="GO" id="GO:0033204">
    <property type="term" value="F:ribonuclease P RNA binding"/>
    <property type="evidence" value="ECO:0007669"/>
    <property type="project" value="TreeGrafter"/>
</dbReference>
<dbReference type="AlphaFoldDB" id="A0AAD9JKN6"/>